<protein>
    <recommendedName>
        <fullName evidence="3">PROP1-like PPR domain-containing protein</fullName>
    </recommendedName>
</protein>
<dbReference type="InterPro" id="IPR033443">
    <property type="entry name" value="PROP1-like_PPR_dom"/>
</dbReference>
<evidence type="ECO:0000313" key="5">
    <source>
        <dbReference type="Proteomes" id="UP001448207"/>
    </source>
</evidence>
<feature type="repeat" description="PPR" evidence="2">
    <location>
        <begin position="223"/>
        <end position="257"/>
    </location>
</feature>
<sequence length="470" mass="54778">MADRRMYTAQAALCSEDKSRDVTEQQMLSLIDTIQPKDENDNSIVPGEKCAEKWRMCYRDRTSHGFYVPLHLHNKNKKRKPGTVEEYNRAILFTTMNNQINKAIKYFREMEQRLIKPDNYTYTIIINAYSKQSDMVRAIKWFKRMKTNGSEPDAYTYTSLIDGYMRIADIDKAESVFRSMMMNNVHPTLVTYNILMHHSVTQLDIKTAMSFWENLLQAGLKPDVYTFAILMHGLGEEGRVDEAWRLYNTMKEENVDINTHIATTLMGMHVKHRDNEHTIQLYRQFFEAPGNKALVPTSHTRNILLNAVISNTDEDKIEKYYEQFKDSLLPHGKAITSPLFSGQSSVYTYTLFMRAFLRHNSISMVSQVYQDMIARQVKPTVVTYAVLMLAHSFVPDPYSCVHILNEMKHAKLEVNAVLYTIVMRAWAKLGRWDQVQETYETMKGDNIQPTKLTLEVLRWGRNRGHTYLVQ</sequence>
<dbReference type="Pfam" id="PF17177">
    <property type="entry name" value="PPR_long"/>
    <property type="match status" value="1"/>
</dbReference>
<dbReference type="Gene3D" id="1.25.40.10">
    <property type="entry name" value="Tetratricopeptide repeat domain"/>
    <property type="match status" value="3"/>
</dbReference>
<dbReference type="PROSITE" id="PS51375">
    <property type="entry name" value="PPR"/>
    <property type="match status" value="5"/>
</dbReference>
<reference evidence="4 5" key="1">
    <citation type="submission" date="2024-04" db="EMBL/GenBank/DDBJ databases">
        <title>Symmetric and asymmetric DNA N6-adenine methylation regulates different biological responses in Mucorales.</title>
        <authorList>
            <consortium name="Lawrence Berkeley National Laboratory"/>
            <person name="Lax C."/>
            <person name="Mondo S.J."/>
            <person name="Osorio-Concepcion M."/>
            <person name="Muszewska A."/>
            <person name="Corrochano-Luque M."/>
            <person name="Gutierrez G."/>
            <person name="Riley R."/>
            <person name="Lipzen A."/>
            <person name="Guo J."/>
            <person name="Hundley H."/>
            <person name="Amirebrahimi M."/>
            <person name="Ng V."/>
            <person name="Lorenzo-Gutierrez D."/>
            <person name="Binder U."/>
            <person name="Yang J."/>
            <person name="Song Y."/>
            <person name="Canovas D."/>
            <person name="Navarro E."/>
            <person name="Freitag M."/>
            <person name="Gabaldon T."/>
            <person name="Grigoriev I.V."/>
            <person name="Corrochano L.M."/>
            <person name="Nicolas F.E."/>
            <person name="Garre V."/>
        </authorList>
    </citation>
    <scope>NUCLEOTIDE SEQUENCE [LARGE SCALE GENOMIC DNA]</scope>
    <source>
        <strain evidence="4 5">L51</strain>
    </source>
</reference>
<dbReference type="InterPro" id="IPR050667">
    <property type="entry name" value="PPR-containing_protein"/>
</dbReference>
<keyword evidence="5" id="KW-1185">Reference proteome</keyword>
<name>A0ABR3AU26_PHYBL</name>
<gene>
    <name evidence="4" type="ORF">J3Q64DRAFT_1758402</name>
</gene>
<feature type="domain" description="PROP1-like PPR" evidence="3">
    <location>
        <begin position="75"/>
        <end position="232"/>
    </location>
</feature>
<dbReference type="PANTHER" id="PTHR47939:SF5">
    <property type="entry name" value="PENTACOTRIPEPTIDE-REPEAT REGION OF PRORP DOMAIN-CONTAINING PROTEIN"/>
    <property type="match status" value="1"/>
</dbReference>
<dbReference type="InterPro" id="IPR002885">
    <property type="entry name" value="PPR_rpt"/>
</dbReference>
<proteinExistence type="predicted"/>
<dbReference type="Proteomes" id="UP001448207">
    <property type="component" value="Unassembled WGS sequence"/>
</dbReference>
<dbReference type="EMBL" id="JBCLYO010000019">
    <property type="protein sequence ID" value="KAL0081001.1"/>
    <property type="molecule type" value="Genomic_DNA"/>
</dbReference>
<dbReference type="InterPro" id="IPR011990">
    <property type="entry name" value="TPR-like_helical_dom_sf"/>
</dbReference>
<evidence type="ECO:0000256" key="2">
    <source>
        <dbReference type="PROSITE-ProRule" id="PRU00708"/>
    </source>
</evidence>
<dbReference type="NCBIfam" id="TIGR00756">
    <property type="entry name" value="PPR"/>
    <property type="match status" value="4"/>
</dbReference>
<dbReference type="SUPFAM" id="SSF81901">
    <property type="entry name" value="HCP-like"/>
    <property type="match status" value="1"/>
</dbReference>
<keyword evidence="1" id="KW-0677">Repeat</keyword>
<feature type="repeat" description="PPR" evidence="2">
    <location>
        <begin position="118"/>
        <end position="152"/>
    </location>
</feature>
<feature type="repeat" description="PPR" evidence="2">
    <location>
        <begin position="345"/>
        <end position="379"/>
    </location>
</feature>
<evidence type="ECO:0000259" key="3">
    <source>
        <dbReference type="Pfam" id="PF17177"/>
    </source>
</evidence>
<dbReference type="Pfam" id="PF13812">
    <property type="entry name" value="PPR_3"/>
    <property type="match status" value="1"/>
</dbReference>
<accession>A0ABR3AU26</accession>
<dbReference type="Pfam" id="PF13041">
    <property type="entry name" value="PPR_2"/>
    <property type="match status" value="1"/>
</dbReference>
<feature type="repeat" description="PPR" evidence="2">
    <location>
        <begin position="153"/>
        <end position="187"/>
    </location>
</feature>
<dbReference type="PANTHER" id="PTHR47939">
    <property type="entry name" value="MEMBRANE-ASSOCIATED SALT-INDUCIBLE PROTEIN-LIKE"/>
    <property type="match status" value="1"/>
</dbReference>
<organism evidence="4 5">
    <name type="scientific">Phycomyces blakesleeanus</name>
    <dbReference type="NCBI Taxonomy" id="4837"/>
    <lineage>
        <taxon>Eukaryota</taxon>
        <taxon>Fungi</taxon>
        <taxon>Fungi incertae sedis</taxon>
        <taxon>Mucoromycota</taxon>
        <taxon>Mucoromycotina</taxon>
        <taxon>Mucoromycetes</taxon>
        <taxon>Mucorales</taxon>
        <taxon>Phycomycetaceae</taxon>
        <taxon>Phycomyces</taxon>
    </lineage>
</organism>
<evidence type="ECO:0000313" key="4">
    <source>
        <dbReference type="EMBL" id="KAL0081001.1"/>
    </source>
</evidence>
<evidence type="ECO:0000256" key="1">
    <source>
        <dbReference type="ARBA" id="ARBA00022737"/>
    </source>
</evidence>
<feature type="repeat" description="PPR" evidence="2">
    <location>
        <begin position="415"/>
        <end position="449"/>
    </location>
</feature>
<comment type="caution">
    <text evidence="4">The sequence shown here is derived from an EMBL/GenBank/DDBJ whole genome shotgun (WGS) entry which is preliminary data.</text>
</comment>